<comment type="similarity">
    <text evidence="1 2">Belongs to the ubiquitin family. SUMO subfamily.</text>
</comment>
<dbReference type="InterPro" id="IPR029071">
    <property type="entry name" value="Ubiquitin-like_domsf"/>
</dbReference>
<evidence type="ECO:0000256" key="1">
    <source>
        <dbReference type="ARBA" id="ARBA00009185"/>
    </source>
</evidence>
<feature type="domain" description="Ubiquitin-like" evidence="3">
    <location>
        <begin position="4"/>
        <end position="79"/>
    </location>
</feature>
<dbReference type="OMA" id="MVHINLK"/>
<keyword evidence="2" id="KW-0833">Ubl conjugation pathway</keyword>
<reference evidence="4 5" key="1">
    <citation type="journal article" date="2016" name="Genome Biol. Evol.">
        <title>Gene Family Evolution Reflects Adaptation to Soil Environmental Stressors in the Genome of the Collembolan Orchesella cincta.</title>
        <authorList>
            <person name="Faddeeva-Vakhrusheva A."/>
            <person name="Derks M.F."/>
            <person name="Anvar S.Y."/>
            <person name="Agamennone V."/>
            <person name="Suring W."/>
            <person name="Smit S."/>
            <person name="van Straalen N.M."/>
            <person name="Roelofs D."/>
        </authorList>
    </citation>
    <scope>NUCLEOTIDE SEQUENCE [LARGE SCALE GENOMIC DNA]</scope>
    <source>
        <tissue evidence="4">Mixed pool</tissue>
    </source>
</reference>
<dbReference type="PROSITE" id="PS50053">
    <property type="entry name" value="UBIQUITIN_2"/>
    <property type="match status" value="1"/>
</dbReference>
<sequence length="84" mass="9738">MDYIKLIAVGQNRAKMNFCLKVNTKLKKLKKAYSERMDVPLGALRFLYDGRRIKDDDTPQTLQMETNQIIEVYYEQLGGAYGSE</sequence>
<keyword evidence="5" id="KW-1185">Reference proteome</keyword>
<evidence type="ECO:0000313" key="5">
    <source>
        <dbReference type="Proteomes" id="UP000094527"/>
    </source>
</evidence>
<dbReference type="SUPFAM" id="SSF54236">
    <property type="entry name" value="Ubiquitin-like"/>
    <property type="match status" value="1"/>
</dbReference>
<dbReference type="GO" id="GO:0005634">
    <property type="term" value="C:nucleus"/>
    <property type="evidence" value="ECO:0007669"/>
    <property type="project" value="UniProtKB-SubCell"/>
</dbReference>
<proteinExistence type="inferred from homology"/>
<dbReference type="SMART" id="SM00213">
    <property type="entry name" value="UBQ"/>
    <property type="match status" value="1"/>
</dbReference>
<keyword evidence="2" id="KW-0539">Nucleus</keyword>
<evidence type="ECO:0000256" key="2">
    <source>
        <dbReference type="RuleBase" id="RU361190"/>
    </source>
</evidence>
<dbReference type="STRING" id="48709.A0A1D2NFX6"/>
<comment type="caution">
    <text evidence="4">The sequence shown here is derived from an EMBL/GenBank/DDBJ whole genome shotgun (WGS) entry which is preliminary data.</text>
</comment>
<dbReference type="PANTHER" id="PTHR10562">
    <property type="entry name" value="SMALL UBIQUITIN-RELATED MODIFIER"/>
    <property type="match status" value="1"/>
</dbReference>
<comment type="subcellular location">
    <subcellularLocation>
        <location evidence="2">Nucleus</location>
    </subcellularLocation>
</comment>
<organism evidence="4 5">
    <name type="scientific">Orchesella cincta</name>
    <name type="common">Springtail</name>
    <name type="synonym">Podura cincta</name>
    <dbReference type="NCBI Taxonomy" id="48709"/>
    <lineage>
        <taxon>Eukaryota</taxon>
        <taxon>Metazoa</taxon>
        <taxon>Ecdysozoa</taxon>
        <taxon>Arthropoda</taxon>
        <taxon>Hexapoda</taxon>
        <taxon>Collembola</taxon>
        <taxon>Entomobryomorpha</taxon>
        <taxon>Entomobryoidea</taxon>
        <taxon>Orchesellidae</taxon>
        <taxon>Orchesellinae</taxon>
        <taxon>Orchesella</taxon>
    </lineage>
</organism>
<dbReference type="AlphaFoldDB" id="A0A1D2NFX6"/>
<gene>
    <name evidence="4" type="ORF">Ocin01_02490</name>
</gene>
<evidence type="ECO:0000259" key="3">
    <source>
        <dbReference type="PROSITE" id="PS50053"/>
    </source>
</evidence>
<dbReference type="Gene3D" id="3.10.20.90">
    <property type="entry name" value="Phosphatidylinositol 3-kinase Catalytic Subunit, Chain A, domain 1"/>
    <property type="match status" value="1"/>
</dbReference>
<dbReference type="EMBL" id="LJIJ01000053">
    <property type="protein sequence ID" value="ODN04170.1"/>
    <property type="molecule type" value="Genomic_DNA"/>
</dbReference>
<dbReference type="InterPro" id="IPR000626">
    <property type="entry name" value="Ubiquitin-like_dom"/>
</dbReference>
<protein>
    <recommendedName>
        <fullName evidence="2">Small ubiquitin-related modifier</fullName>
        <shortName evidence="2">SUMO</shortName>
    </recommendedName>
</protein>
<dbReference type="InterPro" id="IPR022617">
    <property type="entry name" value="Rad60/SUMO-like_dom"/>
</dbReference>
<dbReference type="Proteomes" id="UP000094527">
    <property type="component" value="Unassembled WGS sequence"/>
</dbReference>
<accession>A0A1D2NFX6</accession>
<dbReference type="OrthoDB" id="442921at2759"/>
<dbReference type="Pfam" id="PF11976">
    <property type="entry name" value="Rad60-SLD"/>
    <property type="match status" value="1"/>
</dbReference>
<evidence type="ECO:0000313" key="4">
    <source>
        <dbReference type="EMBL" id="ODN04170.1"/>
    </source>
</evidence>
<name>A0A1D2NFX6_ORCCI</name>